<sequence>MIMKRTFLLLFSLFSLVSLQAENRVSLTLIPPGKITNKVDLDIRGGIVNESASQQTYQVALYWNKENKDALLYETVVTIPAGKAETVKVVIPTKDRVGKNKVIFKVANEGKAYRKTKDIEVIESDIRSIQQISGAWTGIYHWSEIEGKHWNQDIKKMTDDQWRELIRSMNKLEMNMVVIQEVFRNEEYVGKHTTNVDNYVGKAFYPSKLYPGRMELTAKDPIEAILTEADKQGMNVLMGVGMFAWFDFTPESLEWHKRVAKELWDMYGHHESFYAFYVSEESGGGLDNWEQRPEMRKKRKDDIVNFFKEFKAYCNALAPDKPIMLATNSFEVPNGMDTYPALMEHLDILCPFGFARMPDGDLTGKEAANMLQKVCDEAKAHLWFDLEVFLFNPDNSLYPRPVEEIIRDLNLFDNFEKILCYQFPGVFNDPKMSIRVGEARTIDLFNGYMKYLKELKAKNKKRK</sequence>
<feature type="domain" description="DUF4434" evidence="2">
    <location>
        <begin position="138"/>
        <end position="431"/>
    </location>
</feature>
<dbReference type="InterPro" id="IPR017853">
    <property type="entry name" value="GH"/>
</dbReference>
<protein>
    <recommendedName>
        <fullName evidence="2">DUF4434 domain-containing protein</fullName>
    </recommendedName>
</protein>
<evidence type="ECO:0000259" key="2">
    <source>
        <dbReference type="Pfam" id="PF14488"/>
    </source>
</evidence>
<organism evidence="3">
    <name type="scientific">Bacteroides intestinalis</name>
    <dbReference type="NCBI Taxonomy" id="329854"/>
    <lineage>
        <taxon>Bacteria</taxon>
        <taxon>Pseudomonadati</taxon>
        <taxon>Bacteroidota</taxon>
        <taxon>Bacteroidia</taxon>
        <taxon>Bacteroidales</taxon>
        <taxon>Bacteroidaceae</taxon>
        <taxon>Bacteroides</taxon>
    </lineage>
</organism>
<feature type="signal peptide" evidence="1">
    <location>
        <begin position="1"/>
        <end position="20"/>
    </location>
</feature>
<dbReference type="Gene3D" id="3.20.20.80">
    <property type="entry name" value="Glycosidases"/>
    <property type="match status" value="1"/>
</dbReference>
<proteinExistence type="predicted"/>
<feature type="chain" id="PRO_5007486982" description="DUF4434 domain-containing protein" evidence="1">
    <location>
        <begin position="21"/>
        <end position="463"/>
    </location>
</feature>
<keyword evidence="1" id="KW-0732">Signal</keyword>
<dbReference type="PATRIC" id="fig|329854.7.peg.4051"/>
<comment type="caution">
    <text evidence="3">The sequence shown here is derived from an EMBL/GenBank/DDBJ whole genome shotgun (WGS) entry which is preliminary data.</text>
</comment>
<evidence type="ECO:0000313" key="4">
    <source>
        <dbReference type="Proteomes" id="UP000070319"/>
    </source>
</evidence>
<dbReference type="Pfam" id="PF14488">
    <property type="entry name" value="DUF4434"/>
    <property type="match status" value="1"/>
</dbReference>
<dbReference type="EMBL" id="LTDF01000151">
    <property type="protein sequence ID" value="KXT44278.1"/>
    <property type="molecule type" value="Genomic_DNA"/>
</dbReference>
<gene>
    <name evidence="3" type="ORF">HMPREF2531_03984</name>
</gene>
<name>A0A139KYL6_9BACE</name>
<dbReference type="AlphaFoldDB" id="A0A139KYL6"/>
<evidence type="ECO:0000256" key="1">
    <source>
        <dbReference type="SAM" id="SignalP"/>
    </source>
</evidence>
<dbReference type="Proteomes" id="UP000070319">
    <property type="component" value="Unassembled WGS sequence"/>
</dbReference>
<reference evidence="3 4" key="1">
    <citation type="submission" date="2016-02" db="EMBL/GenBank/DDBJ databases">
        <authorList>
            <person name="Wen L."/>
            <person name="He K."/>
            <person name="Yang H."/>
        </authorList>
    </citation>
    <scope>NUCLEOTIDE SEQUENCE [LARGE SCALE GENOMIC DNA]</scope>
    <source>
        <strain evidence="3 4">KLE1704</strain>
    </source>
</reference>
<evidence type="ECO:0000313" key="3">
    <source>
        <dbReference type="EMBL" id="KXT44278.1"/>
    </source>
</evidence>
<dbReference type="SUPFAM" id="SSF51445">
    <property type="entry name" value="(Trans)glycosidases"/>
    <property type="match status" value="1"/>
</dbReference>
<dbReference type="InterPro" id="IPR027849">
    <property type="entry name" value="DUF4434"/>
</dbReference>
<accession>A0A139KYL6</accession>